<gene>
    <name evidence="4" type="ORF">Vbra_11228</name>
</gene>
<dbReference type="EMBL" id="CDMY01000176">
    <property type="protein sequence ID" value="CEL93518.1"/>
    <property type="molecule type" value="Genomic_DNA"/>
</dbReference>
<accession>A0A0G4EDR9</accession>
<dbReference type="InterPro" id="IPR011344">
    <property type="entry name" value="ssDNA-bd"/>
</dbReference>
<dbReference type="InterPro" id="IPR012340">
    <property type="entry name" value="NA-bd_OB-fold"/>
</dbReference>
<dbReference type="STRING" id="1169540.A0A0G4EDR9"/>
<evidence type="ECO:0000313" key="4">
    <source>
        <dbReference type="EMBL" id="CEL93518.1"/>
    </source>
</evidence>
<dbReference type="AlphaFoldDB" id="A0A0G4EDR9"/>
<name>A0A0G4EDR9_VITBC</name>
<dbReference type="PANTHER" id="PTHR10302">
    <property type="entry name" value="SINGLE-STRANDED DNA-BINDING PROTEIN"/>
    <property type="match status" value="1"/>
</dbReference>
<evidence type="ECO:0000256" key="1">
    <source>
        <dbReference type="ARBA" id="ARBA00023125"/>
    </source>
</evidence>
<dbReference type="GO" id="GO:0003697">
    <property type="term" value="F:single-stranded DNA binding"/>
    <property type="evidence" value="ECO:0007669"/>
    <property type="project" value="InterPro"/>
</dbReference>
<protein>
    <recommendedName>
        <fullName evidence="6">Single-stranded DNA-binding protein</fullName>
    </recommendedName>
</protein>
<dbReference type="CDD" id="cd04496">
    <property type="entry name" value="SSB_OBF"/>
    <property type="match status" value="1"/>
</dbReference>
<dbReference type="Pfam" id="PF00436">
    <property type="entry name" value="SSB"/>
    <property type="match status" value="1"/>
</dbReference>
<reference evidence="4 5" key="1">
    <citation type="submission" date="2014-11" db="EMBL/GenBank/DDBJ databases">
        <authorList>
            <person name="Zhu J."/>
            <person name="Qi W."/>
            <person name="Song R."/>
        </authorList>
    </citation>
    <scope>NUCLEOTIDE SEQUENCE [LARGE SCALE GENOMIC DNA]</scope>
</reference>
<evidence type="ECO:0008006" key="6">
    <source>
        <dbReference type="Google" id="ProtNLM"/>
    </source>
</evidence>
<evidence type="ECO:0000256" key="3">
    <source>
        <dbReference type="SAM" id="MobiDB-lite"/>
    </source>
</evidence>
<dbReference type="GO" id="GO:0009295">
    <property type="term" value="C:nucleoid"/>
    <property type="evidence" value="ECO:0007669"/>
    <property type="project" value="TreeGrafter"/>
</dbReference>
<dbReference type="InParanoid" id="A0A0G4EDR9"/>
<organism evidence="4 5">
    <name type="scientific">Vitrella brassicaformis (strain CCMP3155)</name>
    <dbReference type="NCBI Taxonomy" id="1169540"/>
    <lineage>
        <taxon>Eukaryota</taxon>
        <taxon>Sar</taxon>
        <taxon>Alveolata</taxon>
        <taxon>Colpodellida</taxon>
        <taxon>Vitrellaceae</taxon>
        <taxon>Vitrella</taxon>
    </lineage>
</organism>
<dbReference type="Proteomes" id="UP000041254">
    <property type="component" value="Unassembled WGS sequence"/>
</dbReference>
<proteinExistence type="inferred from homology"/>
<dbReference type="VEuPathDB" id="CryptoDB:Vbra_11228"/>
<dbReference type="Gene3D" id="2.40.50.140">
    <property type="entry name" value="Nucleic acid-binding proteins"/>
    <property type="match status" value="1"/>
</dbReference>
<dbReference type="GO" id="GO:0006260">
    <property type="term" value="P:DNA replication"/>
    <property type="evidence" value="ECO:0007669"/>
    <property type="project" value="InterPro"/>
</dbReference>
<evidence type="ECO:0000256" key="2">
    <source>
        <dbReference type="PROSITE-ProRule" id="PRU00252"/>
    </source>
</evidence>
<dbReference type="SUPFAM" id="SSF50249">
    <property type="entry name" value="Nucleic acid-binding proteins"/>
    <property type="match status" value="1"/>
</dbReference>
<dbReference type="NCBIfam" id="TIGR00621">
    <property type="entry name" value="ssb"/>
    <property type="match status" value="1"/>
</dbReference>
<keyword evidence="5" id="KW-1185">Reference proteome</keyword>
<feature type="region of interest" description="Disordered" evidence="3">
    <location>
        <begin position="243"/>
        <end position="295"/>
    </location>
</feature>
<dbReference type="OrthoDB" id="1078367at2759"/>
<keyword evidence="1 2" id="KW-0238">DNA-binding</keyword>
<dbReference type="InterPro" id="IPR000424">
    <property type="entry name" value="Primosome_PriB/ssb"/>
</dbReference>
<feature type="compositionally biased region" description="Polar residues" evidence="3">
    <location>
        <begin position="249"/>
        <end position="260"/>
    </location>
</feature>
<dbReference type="PROSITE" id="PS50935">
    <property type="entry name" value="SSB"/>
    <property type="match status" value="1"/>
</dbReference>
<dbReference type="PANTHER" id="PTHR10302:SF0">
    <property type="entry name" value="SINGLE-STRANDED DNA-BINDING PROTEIN, MITOCHONDRIAL"/>
    <property type="match status" value="1"/>
</dbReference>
<sequence>MKICECRLPSMLYSVALLVVLPLSAWSFVLSAQRVARTHRTPISSMKATQTRRMQPKAPMQQNLPSRIMMSEKSINKVCLLGRVGTDPDIRLLPNGEKVANINLATSENWRDRASGELKTRTEWHRVALYDQQLVEVVEKYVKKGRRLYLEGALQTRRWAGNDGNERFTTEVVLQRFRGEMVMLDSPEDRQASNNNYAAAAQDQAGYAMDAAAAAVASDKAAPTPQDLSQGLYGRVSAASAVEGDNGYQPYSSRTWSPSGGAQRKPRQTGQSRAGGYQRRYQTGSQNPPIEELPM</sequence>
<evidence type="ECO:0000313" key="5">
    <source>
        <dbReference type="Proteomes" id="UP000041254"/>
    </source>
</evidence>
<dbReference type="HAMAP" id="MF_00984">
    <property type="entry name" value="SSB"/>
    <property type="match status" value="1"/>
</dbReference>